<organism evidence="6 7">
    <name type="scientific">Anopheles albimanus</name>
    <name type="common">New world malaria mosquito</name>
    <dbReference type="NCBI Taxonomy" id="7167"/>
    <lineage>
        <taxon>Eukaryota</taxon>
        <taxon>Metazoa</taxon>
        <taxon>Ecdysozoa</taxon>
        <taxon>Arthropoda</taxon>
        <taxon>Hexapoda</taxon>
        <taxon>Insecta</taxon>
        <taxon>Pterygota</taxon>
        <taxon>Neoptera</taxon>
        <taxon>Endopterygota</taxon>
        <taxon>Diptera</taxon>
        <taxon>Nematocera</taxon>
        <taxon>Culicoidea</taxon>
        <taxon>Culicidae</taxon>
        <taxon>Anophelinae</taxon>
        <taxon>Anopheles</taxon>
    </lineage>
</organism>
<dbReference type="Pfam" id="PF12874">
    <property type="entry name" value="zf-met"/>
    <property type="match status" value="1"/>
</dbReference>
<feature type="domain" description="C2H2-type" evidence="5">
    <location>
        <begin position="225"/>
        <end position="252"/>
    </location>
</feature>
<dbReference type="GO" id="GO:0008270">
    <property type="term" value="F:zinc ion binding"/>
    <property type="evidence" value="ECO:0007669"/>
    <property type="project" value="UniProtKB-KW"/>
</dbReference>
<keyword evidence="1" id="KW-0479">Metal-binding</keyword>
<dbReference type="STRING" id="7167.A0A182FVG8"/>
<dbReference type="PROSITE" id="PS00028">
    <property type="entry name" value="ZINC_FINGER_C2H2_1"/>
    <property type="match status" value="13"/>
</dbReference>
<feature type="domain" description="C2H2-type" evidence="5">
    <location>
        <begin position="604"/>
        <end position="631"/>
    </location>
</feature>
<dbReference type="Pfam" id="PF00096">
    <property type="entry name" value="zf-C2H2"/>
    <property type="match status" value="2"/>
</dbReference>
<dbReference type="InterPro" id="IPR013087">
    <property type="entry name" value="Znf_C2H2_type"/>
</dbReference>
<evidence type="ECO:0000256" key="4">
    <source>
        <dbReference type="ARBA" id="ARBA00022833"/>
    </source>
</evidence>
<feature type="domain" description="C2H2-type" evidence="5">
    <location>
        <begin position="714"/>
        <end position="742"/>
    </location>
</feature>
<dbReference type="SUPFAM" id="SSF57667">
    <property type="entry name" value="beta-beta-alpha zinc fingers"/>
    <property type="match status" value="7"/>
</dbReference>
<feature type="domain" description="C2H2-type" evidence="5">
    <location>
        <begin position="166"/>
        <end position="193"/>
    </location>
</feature>
<dbReference type="Proteomes" id="UP000069272">
    <property type="component" value="Chromosome 3R"/>
</dbReference>
<keyword evidence="3" id="KW-0863">Zinc-finger</keyword>
<dbReference type="InterPro" id="IPR012934">
    <property type="entry name" value="Znf_AD"/>
</dbReference>
<feature type="domain" description="C2H2-type" evidence="5">
    <location>
        <begin position="747"/>
        <end position="774"/>
    </location>
</feature>
<dbReference type="PANTHER" id="PTHR24379:SF121">
    <property type="entry name" value="C2H2-TYPE DOMAIN-CONTAINING PROTEIN"/>
    <property type="match status" value="1"/>
</dbReference>
<dbReference type="PANTHER" id="PTHR24379">
    <property type="entry name" value="KRAB AND ZINC FINGER DOMAIN-CONTAINING"/>
    <property type="match status" value="1"/>
</dbReference>
<dbReference type="GO" id="GO:0005634">
    <property type="term" value="C:nucleus"/>
    <property type="evidence" value="ECO:0007669"/>
    <property type="project" value="InterPro"/>
</dbReference>
<evidence type="ECO:0000256" key="2">
    <source>
        <dbReference type="ARBA" id="ARBA00022737"/>
    </source>
</evidence>
<evidence type="ECO:0000313" key="7">
    <source>
        <dbReference type="Proteomes" id="UP000069272"/>
    </source>
</evidence>
<feature type="domain" description="C2H2-type" evidence="5">
    <location>
        <begin position="194"/>
        <end position="217"/>
    </location>
</feature>
<sequence length="879" mass="101138">MDYVVQPNTIPGQEEHLDEFEDSMEYLEYAEDSLHGTAYEETIENDEKSVAVLEVSDINMNSEPLKEYSDESEEDEAFSKLCSTDLCTCESCRVVFLDKASYEKHLENHCLDFICTMCNEGFKSAIALNAHETTHESSTLCWICGITLATAKLHKSHMLSHMPEEMACNLCPLRFNSKNVLKAHLLTHKKQNLFYCDECGANLSSKRNLKYHQQAVHGEGLEKIYICNICDRRFSLPCYLKTHMNSHTGLRPYSCVYCNRVYGNGGDLVEHVAKHHVGNDNIYQCHLCDADFPKVRELKGHYEIHFRNGEQFYNEILTDFGSIGVVHQLDEVVHKSLTLYAISCKMYPEAFTDNNSQHWPTRVCGNCKQAVLDAYRLYTVCMKTLELLKNHLQSTSFNPNPLKSELSFSDKSSSVIDNDVIDFKEAFMIIDTEEDNVQCLLNSEDIFTSSRIETINEQKHVTNPEIGLTSELQESSNTDESLLKPQSVETIQYEGGDATCHSNKIIELSIEMDYVAPNSTISIEEEYLDDFEENIEHLEKIKDGLYTTAYQGTDRNHVGNAIAEHDEALPEVSDAIMNDVCFKEDFEESEEEEDIADFYPTEVFTCKLCQDVFLDKESHEEHIQNHSKGHPIFCKICHEDFESGTTLNVLKCRHQSSTLCWICGKTIDTARKFKTHIQSHMPDTTWDCQLCPLRFPTKGALRNHAITHKKDNLYCCDVCGANLSTKRNLEEHQWAQHRAKKEDRYTISCGICNHRFASSYVLKRHMNTHTGLRPYSCVYCTRVYGNGADLIEHVAKHHVGNDNIYQCHLCDADFPKIRELKDHYEVHFRKGEKFYNEILTEFGKFRFTTMDLLKMRHQKEMVALASELFINWKKLCINP</sequence>
<feature type="domain" description="C2H2-type" evidence="5">
    <location>
        <begin position="113"/>
        <end position="140"/>
    </location>
</feature>
<evidence type="ECO:0000313" key="6">
    <source>
        <dbReference type="EnsemblMetazoa" id="AALB010553-PA"/>
    </source>
</evidence>
<reference evidence="6" key="2">
    <citation type="submission" date="2022-08" db="UniProtKB">
        <authorList>
            <consortium name="EnsemblMetazoa"/>
        </authorList>
    </citation>
    <scope>IDENTIFICATION</scope>
    <source>
        <strain evidence="6">STECLA/ALBI9_A</strain>
    </source>
</reference>
<evidence type="ECO:0000256" key="1">
    <source>
        <dbReference type="ARBA" id="ARBA00022723"/>
    </source>
</evidence>
<feature type="domain" description="C2H2-type" evidence="5">
    <location>
        <begin position="775"/>
        <end position="803"/>
    </location>
</feature>
<feature type="domain" description="C2H2-type" evidence="5">
    <location>
        <begin position="283"/>
        <end position="310"/>
    </location>
</feature>
<dbReference type="Gene3D" id="3.30.160.60">
    <property type="entry name" value="Classic Zinc Finger"/>
    <property type="match status" value="8"/>
</dbReference>
<reference evidence="6 7" key="1">
    <citation type="journal article" date="2017" name="G3 (Bethesda)">
        <title>The Physical Genome Mapping of Anopheles albimanus Corrected Scaffold Misassemblies and Identified Interarm Rearrangements in Genus Anopheles.</title>
        <authorList>
            <person name="Artemov G.N."/>
            <person name="Peery A.N."/>
            <person name="Jiang X."/>
            <person name="Tu Z."/>
            <person name="Stegniy V.N."/>
            <person name="Sharakhova M.V."/>
            <person name="Sharakhov I.V."/>
        </authorList>
    </citation>
    <scope>NUCLEOTIDE SEQUENCE [LARGE SCALE GENOMIC DNA]</scope>
    <source>
        <strain evidence="6 7">ALBI9_A</strain>
    </source>
</reference>
<dbReference type="VEuPathDB" id="VectorBase:AALB20_033280"/>
<dbReference type="EnsemblMetazoa" id="AALB010553-RA">
    <property type="protein sequence ID" value="AALB010553-PA"/>
    <property type="gene ID" value="AALB010553"/>
</dbReference>
<dbReference type="InterPro" id="IPR036236">
    <property type="entry name" value="Znf_C2H2_sf"/>
</dbReference>
<dbReference type="VEuPathDB" id="VectorBase:AALB20_027536"/>
<dbReference type="VEuPathDB" id="VectorBase:AALB010553"/>
<dbReference type="AlphaFoldDB" id="A0A182FVG8"/>
<keyword evidence="4" id="KW-0862">Zinc</keyword>
<dbReference type="Pfam" id="PF13912">
    <property type="entry name" value="zf-C2H2_6"/>
    <property type="match status" value="2"/>
</dbReference>
<feature type="domain" description="C2H2-type" evidence="5">
    <location>
        <begin position="253"/>
        <end position="281"/>
    </location>
</feature>
<dbReference type="SMART" id="SM00355">
    <property type="entry name" value="ZnF_C2H2"/>
    <property type="match status" value="15"/>
</dbReference>
<feature type="domain" description="C2H2-type" evidence="5">
    <location>
        <begin position="805"/>
        <end position="832"/>
    </location>
</feature>
<evidence type="ECO:0000259" key="5">
    <source>
        <dbReference type="PROSITE" id="PS50157"/>
    </source>
</evidence>
<keyword evidence="7" id="KW-1185">Reference proteome</keyword>
<accession>A0A182FVG8</accession>
<dbReference type="PROSITE" id="PS50157">
    <property type="entry name" value="ZINC_FINGER_C2H2_2"/>
    <property type="match status" value="11"/>
</dbReference>
<keyword evidence="2" id="KW-0677">Repeat</keyword>
<dbReference type="SMART" id="SM00868">
    <property type="entry name" value="zf-AD"/>
    <property type="match status" value="1"/>
</dbReference>
<dbReference type="FunFam" id="3.30.160.60:FF:000065">
    <property type="entry name" value="B-cell CLL/lymphoma 6, member B"/>
    <property type="match status" value="1"/>
</dbReference>
<protein>
    <recommendedName>
        <fullName evidence="5">C2H2-type domain-containing protein</fullName>
    </recommendedName>
</protein>
<name>A0A182FVG8_ANOAL</name>
<proteinExistence type="predicted"/>
<evidence type="ECO:0000256" key="3">
    <source>
        <dbReference type="ARBA" id="ARBA00022771"/>
    </source>
</evidence>